<evidence type="ECO:0000313" key="3">
    <source>
        <dbReference type="Proteomes" id="UP000199161"/>
    </source>
</evidence>
<protein>
    <submittedName>
        <fullName evidence="2">Uncharacterized protein</fullName>
    </submittedName>
</protein>
<feature type="transmembrane region" description="Helical" evidence="1">
    <location>
        <begin position="70"/>
        <end position="91"/>
    </location>
</feature>
<dbReference type="EMBL" id="FOKW01000018">
    <property type="protein sequence ID" value="SFC73286.1"/>
    <property type="molecule type" value="Genomic_DNA"/>
</dbReference>
<keyword evidence="3" id="KW-1185">Reference proteome</keyword>
<dbReference type="AlphaFoldDB" id="A0A1I1LK06"/>
<name>A0A1I1LK06_NATHA</name>
<accession>A0A1I1LK06</accession>
<keyword evidence="1" id="KW-0472">Membrane</keyword>
<organism evidence="2 3">
    <name type="scientific">Natronobacterium haloterrestre</name>
    <name type="common">Halobiforma haloterrestris</name>
    <dbReference type="NCBI Taxonomy" id="148448"/>
    <lineage>
        <taxon>Archaea</taxon>
        <taxon>Methanobacteriati</taxon>
        <taxon>Methanobacteriota</taxon>
        <taxon>Stenosarchaea group</taxon>
        <taxon>Halobacteria</taxon>
        <taxon>Halobacteriales</taxon>
        <taxon>Natrialbaceae</taxon>
        <taxon>Natronobacterium</taxon>
    </lineage>
</organism>
<evidence type="ECO:0000313" key="2">
    <source>
        <dbReference type="EMBL" id="SFC73286.1"/>
    </source>
</evidence>
<keyword evidence="1" id="KW-0812">Transmembrane</keyword>
<reference evidence="3" key="1">
    <citation type="submission" date="2016-10" db="EMBL/GenBank/DDBJ databases">
        <authorList>
            <person name="Varghese N."/>
            <person name="Submissions S."/>
        </authorList>
    </citation>
    <scope>NUCLEOTIDE SEQUENCE [LARGE SCALE GENOMIC DNA]</scope>
    <source>
        <strain evidence="3">DSM 13078</strain>
    </source>
</reference>
<sequence length="137" mass="15023">MSGDHQAGVARSARIEEIKRSERHLWIDARAIHSRNRLRFGRITDRSPLEVVPMTDTASASEAGLFETRFSIGSAAAGGLLILVGLVLGWTGYQGTELPVVGTEMDVVMGISGLMMTWFFGVVFLYAALYMEPGFDR</sequence>
<keyword evidence="1" id="KW-1133">Transmembrane helix</keyword>
<feature type="transmembrane region" description="Helical" evidence="1">
    <location>
        <begin position="111"/>
        <end position="131"/>
    </location>
</feature>
<evidence type="ECO:0000256" key="1">
    <source>
        <dbReference type="SAM" id="Phobius"/>
    </source>
</evidence>
<gene>
    <name evidence="2" type="ORF">SAMN05444422_1186</name>
</gene>
<proteinExistence type="predicted"/>
<dbReference type="Proteomes" id="UP000199161">
    <property type="component" value="Unassembled WGS sequence"/>
</dbReference>